<comment type="similarity">
    <text evidence="1">Belongs to the helicase family. UvrD subfamily.</text>
</comment>
<dbReference type="Gene3D" id="1.10.10.160">
    <property type="match status" value="1"/>
</dbReference>
<dbReference type="InterPro" id="IPR000212">
    <property type="entry name" value="DNA_helicase_UvrD/REP"/>
</dbReference>
<protein>
    <recommendedName>
        <fullName evidence="10">DNA 3'-5' helicase</fullName>
        <ecNumber evidence="10">5.6.2.4</ecNumber>
    </recommendedName>
    <alternativeName>
        <fullName evidence="11">DNA 3'-5' helicase II</fullName>
    </alternativeName>
</protein>
<dbReference type="GO" id="GO:0003677">
    <property type="term" value="F:DNA binding"/>
    <property type="evidence" value="ECO:0007669"/>
    <property type="project" value="UniProtKB-KW"/>
</dbReference>
<evidence type="ECO:0000313" key="17">
    <source>
        <dbReference type="EMBL" id="MBA1139072.1"/>
    </source>
</evidence>
<evidence type="ECO:0000256" key="1">
    <source>
        <dbReference type="ARBA" id="ARBA00009922"/>
    </source>
</evidence>
<evidence type="ECO:0000256" key="10">
    <source>
        <dbReference type="ARBA" id="ARBA00034808"/>
    </source>
</evidence>
<accession>A0A838AZG9</accession>
<keyword evidence="3 13" id="KW-0378">Hydrolase</keyword>
<dbReference type="CDD" id="cd17932">
    <property type="entry name" value="DEXQc_UvrD"/>
    <property type="match status" value="1"/>
</dbReference>
<evidence type="ECO:0000256" key="8">
    <source>
        <dbReference type="ARBA" id="ARBA00025289"/>
    </source>
</evidence>
<dbReference type="InterPro" id="IPR014017">
    <property type="entry name" value="DNA_helicase_UvrD-like_C"/>
</dbReference>
<keyword evidence="5 13" id="KW-0067">ATP-binding</keyword>
<dbReference type="GO" id="GO:0005524">
    <property type="term" value="F:ATP binding"/>
    <property type="evidence" value="ECO:0007669"/>
    <property type="project" value="UniProtKB-UniRule"/>
</dbReference>
<evidence type="ECO:0000256" key="14">
    <source>
        <dbReference type="SAM" id="MobiDB-lite"/>
    </source>
</evidence>
<comment type="catalytic activity">
    <reaction evidence="12">
        <text>ATP + H2O = ADP + phosphate + H(+)</text>
        <dbReference type="Rhea" id="RHEA:13065"/>
        <dbReference type="ChEBI" id="CHEBI:15377"/>
        <dbReference type="ChEBI" id="CHEBI:15378"/>
        <dbReference type="ChEBI" id="CHEBI:30616"/>
        <dbReference type="ChEBI" id="CHEBI:43474"/>
        <dbReference type="ChEBI" id="CHEBI:456216"/>
        <dbReference type="EC" id="5.6.2.4"/>
    </reaction>
</comment>
<sequence length="918" mass="101051">MSGFSEDMPFFDEPNARPAAPSGIAARAMAARSGHNSAPDYLSGLNPEQRLAVETTEGPVLVLAGAGTGKTRVLTTRIAHILATGRAFPSQILAVTFTNKAAREMKQRIGHLVGEAVEGMPWLGTFHSIGVKLLRRHAELAGLKSDFTILDTDDVVRLIKQLIQAEGLDDKRWPAKQFAQMIDGWKNKGLGPADIPEGDARSFANGKGRELYKAYQERLQTLNACDFGDLLCHPIRIFRANPDVLKEYHKRFKYILVDEYQDTNTAQYMWLRLLAQRPEGVGKSANVGGKPISPQVGEMSGRTEGGAKDRGVSDNQNENAGGTAPPSVGSADISPTRGEIGRSSAEARATVNICCVGDDDQSIYGWRGAEVDNILRFDKDFPGATIIRLERNYRSTAHILGTASHLIAHNEGRFGKTLFTEKVAEDDEKVHVHAAWDSEEEARAVGETIETYQRAKHNLNDMAILVRASFQMREFEDRFVTLGLNYRVIGGPRFYERMEIRDALAFFRVVAQGADDLAFERIVNVPKRGLGEATIRQIHDTARALRIPMLEAAAKLAESDELKPKPRAALREVAANFERWQKALETTPHTELAETILEESGYTDMWKNDRSVEAPGRLENLKELIRSMEEYESLRSFLEHVALVMDAEQNAELDAVNIMTLHSAKGLEFETVFLPGWEEGLFPHQRALDEGGRSGLEEERRLAYVGLTRAKKNLHLWFVSNRRIHGLWQSTIPSRFLEELPNAHVEIAESGNSYGGYGNSYGGGSFASGRGGQGAGRQNPYGASRFDNVGANTGSAEKSGAFSNTYATPGWQRAQANRTEATDRNWGSRSGHQVERIGYGETDSGYGAGRTSVKGRTIDGELVAKSVADTPSPFSVGDRVFHQKFGNGNISNIEGNKLTIDFDKAGQKRVLDGFVAAV</sequence>
<comment type="caution">
    <text evidence="17">The sequence shown here is derived from an EMBL/GenBank/DDBJ whole genome shotgun (WGS) entry which is preliminary data.</text>
</comment>
<evidence type="ECO:0000256" key="11">
    <source>
        <dbReference type="ARBA" id="ARBA00034923"/>
    </source>
</evidence>
<dbReference type="Gene3D" id="3.40.50.300">
    <property type="entry name" value="P-loop containing nucleotide triphosphate hydrolases"/>
    <property type="match status" value="2"/>
</dbReference>
<dbReference type="GO" id="GO:0000725">
    <property type="term" value="P:recombinational repair"/>
    <property type="evidence" value="ECO:0007669"/>
    <property type="project" value="TreeGrafter"/>
</dbReference>
<dbReference type="PANTHER" id="PTHR11070:SF2">
    <property type="entry name" value="ATP-DEPENDENT DNA HELICASE SRS2"/>
    <property type="match status" value="1"/>
</dbReference>
<dbReference type="Pfam" id="PF00580">
    <property type="entry name" value="UvrD-helicase"/>
    <property type="match status" value="2"/>
</dbReference>
<dbReference type="InterPro" id="IPR013986">
    <property type="entry name" value="DExx_box_DNA_helicase_dom_sf"/>
</dbReference>
<dbReference type="PANTHER" id="PTHR11070">
    <property type="entry name" value="UVRD / RECB / PCRA DNA HELICASE FAMILY MEMBER"/>
    <property type="match status" value="1"/>
</dbReference>
<keyword evidence="6" id="KW-0238">DNA-binding</keyword>
<name>A0A838AZG9_9HYPH</name>
<keyword evidence="7" id="KW-0413">Isomerase</keyword>
<comment type="function">
    <text evidence="8">Has both ATPase and helicase activities. Unwinds DNA duplexes with 3' to 5' polarity with respect to the bound strand and initiates unwinding most effectively when a single-stranded region is present. Involved in the post-incision events of nucleotide excision repair and methyl-directed mismatch repair.</text>
</comment>
<reference evidence="17 18" key="1">
    <citation type="submission" date="2020-07" db="EMBL/GenBank/DDBJ databases">
        <title>Definition of the novel symbiovar canariense within Mesorhizobium novociceri, a new species of genus Mesorhizobium nodulating Cicer canariense in the Caldera de Taburiente National Park (La Palma, Canary Islands).</title>
        <authorList>
            <person name="Leon-Barrios M."/>
            <person name="Perez-Yepez J."/>
            <person name="Flores-Felix J.D."/>
            <person name="Ramirez-Baena M.H."/>
            <person name="Pulido-Suarez L."/>
            <person name="Igual J.M."/>
            <person name="Velazquez E."/>
            <person name="Peix A."/>
        </authorList>
    </citation>
    <scope>NUCLEOTIDE SEQUENCE [LARGE SCALE GENOMIC DNA]</scope>
    <source>
        <strain evidence="17 18">CCANP35</strain>
    </source>
</reference>
<feature type="region of interest" description="Disordered" evidence="14">
    <location>
        <begin position="281"/>
        <end position="342"/>
    </location>
</feature>
<dbReference type="GO" id="GO:0005829">
    <property type="term" value="C:cytosol"/>
    <property type="evidence" value="ECO:0007669"/>
    <property type="project" value="TreeGrafter"/>
</dbReference>
<feature type="binding site" evidence="13">
    <location>
        <begin position="64"/>
        <end position="71"/>
    </location>
    <ligand>
        <name>ATP</name>
        <dbReference type="ChEBI" id="CHEBI:30616"/>
    </ligand>
</feature>
<gene>
    <name evidence="17" type="ORF">H0241_02190</name>
</gene>
<dbReference type="InterPro" id="IPR014016">
    <property type="entry name" value="UvrD-like_ATP-bd"/>
</dbReference>
<dbReference type="FunFam" id="3.40.50.300:FF:001890">
    <property type="entry name" value="DNA helicase"/>
    <property type="match status" value="1"/>
</dbReference>
<dbReference type="GO" id="GO:0043138">
    <property type="term" value="F:3'-5' DNA helicase activity"/>
    <property type="evidence" value="ECO:0007669"/>
    <property type="project" value="UniProtKB-EC"/>
</dbReference>
<dbReference type="GO" id="GO:0016787">
    <property type="term" value="F:hydrolase activity"/>
    <property type="evidence" value="ECO:0007669"/>
    <property type="project" value="UniProtKB-UniRule"/>
</dbReference>
<dbReference type="SUPFAM" id="SSF52540">
    <property type="entry name" value="P-loop containing nucleoside triphosphate hydrolases"/>
    <property type="match status" value="1"/>
</dbReference>
<dbReference type="AlphaFoldDB" id="A0A838AZG9"/>
<evidence type="ECO:0000256" key="6">
    <source>
        <dbReference type="ARBA" id="ARBA00023125"/>
    </source>
</evidence>
<evidence type="ECO:0000256" key="5">
    <source>
        <dbReference type="ARBA" id="ARBA00022840"/>
    </source>
</evidence>
<dbReference type="PROSITE" id="PS51217">
    <property type="entry name" value="UVRD_HELICASE_CTER"/>
    <property type="match status" value="1"/>
</dbReference>
<dbReference type="EC" id="5.6.2.4" evidence="10"/>
<dbReference type="CDD" id="cd18807">
    <property type="entry name" value="SF1_C_UvrD"/>
    <property type="match status" value="1"/>
</dbReference>
<dbReference type="FunFam" id="1.10.486.10:FF:000003">
    <property type="entry name" value="ATP-dependent DNA helicase"/>
    <property type="match status" value="1"/>
</dbReference>
<keyword evidence="18" id="KW-1185">Reference proteome</keyword>
<feature type="compositionally biased region" description="Polar residues" evidence="14">
    <location>
        <begin position="790"/>
        <end position="801"/>
    </location>
</feature>
<evidence type="ECO:0000256" key="2">
    <source>
        <dbReference type="ARBA" id="ARBA00022741"/>
    </source>
</evidence>
<feature type="domain" description="UvrD-like helicase ATP-binding" evidence="15">
    <location>
        <begin position="43"/>
        <end position="396"/>
    </location>
</feature>
<dbReference type="RefSeq" id="WP_181055792.1">
    <property type="nucleotide sequence ID" value="NZ_JACDTY010000001.1"/>
</dbReference>
<evidence type="ECO:0000256" key="13">
    <source>
        <dbReference type="PROSITE-ProRule" id="PRU00560"/>
    </source>
</evidence>
<proteinExistence type="inferred from homology"/>
<dbReference type="PROSITE" id="PS51198">
    <property type="entry name" value="UVRD_HELICASE_ATP_BIND"/>
    <property type="match status" value="1"/>
</dbReference>
<evidence type="ECO:0000256" key="12">
    <source>
        <dbReference type="ARBA" id="ARBA00048988"/>
    </source>
</evidence>
<keyword evidence="4 13" id="KW-0347">Helicase</keyword>
<evidence type="ECO:0000259" key="15">
    <source>
        <dbReference type="PROSITE" id="PS51198"/>
    </source>
</evidence>
<comment type="catalytic activity">
    <reaction evidence="9">
        <text>Couples ATP hydrolysis with the unwinding of duplex DNA by translocating in the 3'-5' direction.</text>
        <dbReference type="EC" id="5.6.2.4"/>
    </reaction>
</comment>
<feature type="domain" description="UvrD-like helicase C-terminal" evidence="16">
    <location>
        <begin position="397"/>
        <end position="666"/>
    </location>
</feature>
<dbReference type="InterPro" id="IPR027417">
    <property type="entry name" value="P-loop_NTPase"/>
</dbReference>
<dbReference type="EMBL" id="JACDTY010000001">
    <property type="protein sequence ID" value="MBA1139072.1"/>
    <property type="molecule type" value="Genomic_DNA"/>
</dbReference>
<feature type="region of interest" description="Disordered" evidence="14">
    <location>
        <begin position="769"/>
        <end position="801"/>
    </location>
</feature>
<evidence type="ECO:0000256" key="9">
    <source>
        <dbReference type="ARBA" id="ARBA00034617"/>
    </source>
</evidence>
<evidence type="ECO:0000256" key="4">
    <source>
        <dbReference type="ARBA" id="ARBA00022806"/>
    </source>
</evidence>
<evidence type="ECO:0000256" key="3">
    <source>
        <dbReference type="ARBA" id="ARBA00022801"/>
    </source>
</evidence>
<evidence type="ECO:0000259" key="16">
    <source>
        <dbReference type="PROSITE" id="PS51217"/>
    </source>
</evidence>
<evidence type="ECO:0000256" key="7">
    <source>
        <dbReference type="ARBA" id="ARBA00023235"/>
    </source>
</evidence>
<dbReference type="GO" id="GO:0033202">
    <property type="term" value="C:DNA helicase complex"/>
    <property type="evidence" value="ECO:0007669"/>
    <property type="project" value="TreeGrafter"/>
</dbReference>
<dbReference type="Pfam" id="PF13361">
    <property type="entry name" value="UvrD_C"/>
    <property type="match status" value="1"/>
</dbReference>
<keyword evidence="2 13" id="KW-0547">Nucleotide-binding</keyword>
<organism evidence="17 18">
    <name type="scientific">Mesorhizobium neociceri</name>
    <dbReference type="NCBI Taxonomy" id="1307853"/>
    <lineage>
        <taxon>Bacteria</taxon>
        <taxon>Pseudomonadati</taxon>
        <taxon>Pseudomonadota</taxon>
        <taxon>Alphaproteobacteria</taxon>
        <taxon>Hyphomicrobiales</taxon>
        <taxon>Phyllobacteriaceae</taxon>
        <taxon>Mesorhizobium</taxon>
    </lineage>
</organism>
<evidence type="ECO:0000313" key="18">
    <source>
        <dbReference type="Proteomes" id="UP000558284"/>
    </source>
</evidence>
<dbReference type="Proteomes" id="UP000558284">
    <property type="component" value="Unassembled WGS sequence"/>
</dbReference>
<dbReference type="Gene3D" id="1.10.486.10">
    <property type="entry name" value="PCRA, domain 4"/>
    <property type="match status" value="1"/>
</dbReference>